<keyword evidence="1" id="KW-1133">Transmembrane helix</keyword>
<feature type="transmembrane region" description="Helical" evidence="1">
    <location>
        <begin position="282"/>
        <end position="302"/>
    </location>
</feature>
<organism evidence="2 3">
    <name type="scientific">Paenibacillus arenilitoris</name>
    <dbReference type="NCBI Taxonomy" id="2772299"/>
    <lineage>
        <taxon>Bacteria</taxon>
        <taxon>Bacillati</taxon>
        <taxon>Bacillota</taxon>
        <taxon>Bacilli</taxon>
        <taxon>Bacillales</taxon>
        <taxon>Paenibacillaceae</taxon>
        <taxon>Paenibacillus</taxon>
    </lineage>
</organism>
<keyword evidence="1" id="KW-0812">Transmembrane</keyword>
<accession>A0A927CTC4</accession>
<dbReference type="Pfam" id="PF13803">
    <property type="entry name" value="DUF4184"/>
    <property type="match status" value="1"/>
</dbReference>
<feature type="transmembrane region" description="Helical" evidence="1">
    <location>
        <begin position="199"/>
        <end position="216"/>
    </location>
</feature>
<name>A0A927CTC4_9BACL</name>
<feature type="transmembrane region" description="Helical" evidence="1">
    <location>
        <begin position="149"/>
        <end position="170"/>
    </location>
</feature>
<evidence type="ECO:0000256" key="1">
    <source>
        <dbReference type="SAM" id="Phobius"/>
    </source>
</evidence>
<dbReference type="AlphaFoldDB" id="A0A927CTC4"/>
<reference evidence="2" key="1">
    <citation type="submission" date="2020-09" db="EMBL/GenBank/DDBJ databases">
        <title>A novel bacterium of genus Paenibacillus, isolated from South China Sea.</title>
        <authorList>
            <person name="Huang H."/>
            <person name="Mo K."/>
            <person name="Hu Y."/>
        </authorList>
    </citation>
    <scope>NUCLEOTIDE SEQUENCE</scope>
    <source>
        <strain evidence="2">IB182493</strain>
    </source>
</reference>
<proteinExistence type="predicted"/>
<evidence type="ECO:0000313" key="2">
    <source>
        <dbReference type="EMBL" id="MBD2871210.1"/>
    </source>
</evidence>
<keyword evidence="3" id="KW-1185">Reference proteome</keyword>
<feature type="transmembrane region" description="Helical" evidence="1">
    <location>
        <begin position="21"/>
        <end position="42"/>
    </location>
</feature>
<sequence length="306" mass="33817">MPFTFSHALYAAPLKKAVPRLSATGLILGSFAPDFEYFIAMVPFRSVGHSIDSFILMAFPLCVALAFAFHRIVLPSLHEFLPGYGRIDRFAKASVRPWKLASASDWIVFFLSAFIGFISHLFLDNWTHASGWFVVRLPLLRATLAGDELYHILQLSLSALGIALPAYLLFRKWRIWQRANQGRSADAGGSGIKRFKSNWLLLLAVSFALFAGKLISTGDYMILGVWIVAPITASLVGLFAASLRIASARAGKEAKGWIGIFAILGAIALYKLAAGLFGFHLWLWILFIWILSAVILITTLIINDNN</sequence>
<gene>
    <name evidence="2" type="ORF">IDH41_21725</name>
</gene>
<dbReference type="RefSeq" id="WP_190864783.1">
    <property type="nucleotide sequence ID" value="NZ_JACXIY010000027.1"/>
</dbReference>
<protein>
    <submittedName>
        <fullName evidence="2">DUF4184 family protein</fullName>
    </submittedName>
</protein>
<feature type="transmembrane region" description="Helical" evidence="1">
    <location>
        <begin position="257"/>
        <end position="276"/>
    </location>
</feature>
<dbReference type="Proteomes" id="UP000632125">
    <property type="component" value="Unassembled WGS sequence"/>
</dbReference>
<feature type="transmembrane region" description="Helical" evidence="1">
    <location>
        <begin position="222"/>
        <end position="245"/>
    </location>
</feature>
<keyword evidence="1" id="KW-0472">Membrane</keyword>
<dbReference type="EMBL" id="JACXIY010000027">
    <property type="protein sequence ID" value="MBD2871210.1"/>
    <property type="molecule type" value="Genomic_DNA"/>
</dbReference>
<comment type="caution">
    <text evidence="2">The sequence shown here is derived from an EMBL/GenBank/DDBJ whole genome shotgun (WGS) entry which is preliminary data.</text>
</comment>
<evidence type="ECO:0000313" key="3">
    <source>
        <dbReference type="Proteomes" id="UP000632125"/>
    </source>
</evidence>
<feature type="transmembrane region" description="Helical" evidence="1">
    <location>
        <begin position="106"/>
        <end position="123"/>
    </location>
</feature>
<feature type="transmembrane region" description="Helical" evidence="1">
    <location>
        <begin position="54"/>
        <end position="74"/>
    </location>
</feature>
<dbReference type="InterPro" id="IPR025238">
    <property type="entry name" value="DUF4184"/>
</dbReference>